<dbReference type="GO" id="GO:0046872">
    <property type="term" value="F:metal ion binding"/>
    <property type="evidence" value="ECO:0007669"/>
    <property type="project" value="InterPro"/>
</dbReference>
<name>A0A9X1VMD3_9FLAO</name>
<dbReference type="Proteomes" id="UP001139369">
    <property type="component" value="Unassembled WGS sequence"/>
</dbReference>
<protein>
    <recommendedName>
        <fullName evidence="1">Heavy metal binding domain-containing protein</fullName>
    </recommendedName>
</protein>
<evidence type="ECO:0000259" key="1">
    <source>
        <dbReference type="Pfam" id="PF19335"/>
    </source>
</evidence>
<comment type="caution">
    <text evidence="2">The sequence shown here is derived from an EMBL/GenBank/DDBJ whole genome shotgun (WGS) entry which is preliminary data.</text>
</comment>
<dbReference type="EMBL" id="JAKQYM010000005">
    <property type="protein sequence ID" value="MCI2229164.1"/>
    <property type="molecule type" value="Genomic_DNA"/>
</dbReference>
<dbReference type="InterPro" id="IPR045800">
    <property type="entry name" value="HMBD"/>
</dbReference>
<feature type="domain" description="Heavy metal binding" evidence="1">
    <location>
        <begin position="45"/>
        <end position="74"/>
    </location>
</feature>
<dbReference type="AlphaFoldDB" id="A0A9X1VMD3"/>
<organism evidence="2 3">
    <name type="scientific">Polaribacter marinus</name>
    <dbReference type="NCBI Taxonomy" id="2916838"/>
    <lineage>
        <taxon>Bacteria</taxon>
        <taxon>Pseudomonadati</taxon>
        <taxon>Bacteroidota</taxon>
        <taxon>Flavobacteriia</taxon>
        <taxon>Flavobacteriales</taxon>
        <taxon>Flavobacteriaceae</taxon>
    </lineage>
</organism>
<evidence type="ECO:0000313" key="2">
    <source>
        <dbReference type="EMBL" id="MCI2229164.1"/>
    </source>
</evidence>
<evidence type="ECO:0000313" key="3">
    <source>
        <dbReference type="Proteomes" id="UP001139369"/>
    </source>
</evidence>
<dbReference type="Pfam" id="PF19335">
    <property type="entry name" value="HMBD"/>
    <property type="match status" value="1"/>
</dbReference>
<gene>
    <name evidence="2" type="ORF">MC378_08295</name>
</gene>
<accession>A0A9X1VMD3</accession>
<keyword evidence="3" id="KW-1185">Reference proteome</keyword>
<reference evidence="2" key="1">
    <citation type="submission" date="2022-02" db="EMBL/GenBank/DDBJ databases">
        <title>Polaribacter sp. MSW13, isolated from seawater.</title>
        <authorList>
            <person name="Kristyanto S."/>
            <person name="Jung J."/>
            <person name="Jeon C.O."/>
        </authorList>
    </citation>
    <scope>NUCLEOTIDE SEQUENCE</scope>
    <source>
        <strain evidence="2">MSW13</strain>
    </source>
</reference>
<dbReference type="PROSITE" id="PS51257">
    <property type="entry name" value="PROKAR_LIPOPROTEIN"/>
    <property type="match status" value="1"/>
</dbReference>
<dbReference type="RefSeq" id="WP_242178295.1">
    <property type="nucleotide sequence ID" value="NZ_JAKQYM010000005.1"/>
</dbReference>
<sequence>MKKIIIVLAVVFATSIIFTSCKSEKKEVKKEHVDTDKKKVAVKDVYQCPMECEKDKTYDKEGKCPVCEMKLRKKVSESHENHEDHNH</sequence>
<proteinExistence type="predicted"/>